<keyword evidence="2" id="KW-1185">Reference proteome</keyword>
<dbReference type="Proteomes" id="UP000737018">
    <property type="component" value="Unassembled WGS sequence"/>
</dbReference>
<dbReference type="AlphaFoldDB" id="A0A8J4VN39"/>
<sequence length="226" mass="26596">MTNTIYKMNEPDFIDNSPNLFADSSSIADDDEGLYPCPVFNSNFSFEEGIFHGFISSLCGTEEDDFTSRRWNENGLIEDYYEEEQMDYGDHWNWSSCFSDWQHENFYSLEDGTHDIGCGSILGKMEDYSLGEEQHDNYFSYHEDTDNQFVIDYNPWYACRGEEDSHDYGRQQPITAYDYNLDDMGLCEGIFGYWPCLFREKTRIIRTFSWLAPIHHLQPCNGPWEN</sequence>
<evidence type="ECO:0000313" key="1">
    <source>
        <dbReference type="EMBL" id="KAF3954686.1"/>
    </source>
</evidence>
<gene>
    <name evidence="1" type="ORF">CMV_019999</name>
</gene>
<accession>A0A8J4VN39</accession>
<name>A0A8J4VN39_9ROSI</name>
<dbReference type="OrthoDB" id="815707at2759"/>
<comment type="caution">
    <text evidence="1">The sequence shown here is derived from an EMBL/GenBank/DDBJ whole genome shotgun (WGS) entry which is preliminary data.</text>
</comment>
<protein>
    <submittedName>
        <fullName evidence="1">Uncharacterized protein</fullName>
    </submittedName>
</protein>
<evidence type="ECO:0000313" key="2">
    <source>
        <dbReference type="Proteomes" id="UP000737018"/>
    </source>
</evidence>
<proteinExistence type="predicted"/>
<organism evidence="1 2">
    <name type="scientific">Castanea mollissima</name>
    <name type="common">Chinese chestnut</name>
    <dbReference type="NCBI Taxonomy" id="60419"/>
    <lineage>
        <taxon>Eukaryota</taxon>
        <taxon>Viridiplantae</taxon>
        <taxon>Streptophyta</taxon>
        <taxon>Embryophyta</taxon>
        <taxon>Tracheophyta</taxon>
        <taxon>Spermatophyta</taxon>
        <taxon>Magnoliopsida</taxon>
        <taxon>eudicotyledons</taxon>
        <taxon>Gunneridae</taxon>
        <taxon>Pentapetalae</taxon>
        <taxon>rosids</taxon>
        <taxon>fabids</taxon>
        <taxon>Fagales</taxon>
        <taxon>Fagaceae</taxon>
        <taxon>Castanea</taxon>
    </lineage>
</organism>
<reference evidence="1" key="1">
    <citation type="submission" date="2020-03" db="EMBL/GenBank/DDBJ databases">
        <title>Castanea mollissima Vanexum genome sequencing.</title>
        <authorList>
            <person name="Staton M."/>
        </authorList>
    </citation>
    <scope>NUCLEOTIDE SEQUENCE</scope>
    <source>
        <tissue evidence="1">Leaf</tissue>
    </source>
</reference>
<dbReference type="EMBL" id="JRKL02003618">
    <property type="protein sequence ID" value="KAF3954686.1"/>
    <property type="molecule type" value="Genomic_DNA"/>
</dbReference>